<dbReference type="PANTHER" id="PTHR43364">
    <property type="entry name" value="NADH-SPECIFIC METHYLGLYOXAL REDUCTASE-RELATED"/>
    <property type="match status" value="1"/>
</dbReference>
<dbReference type="PANTHER" id="PTHR43364:SF7">
    <property type="entry name" value="NADP-DEPENDENT OXIDOREDUCTASE DOMAIN-CONTAINING PROTEIN-RELATED"/>
    <property type="match status" value="1"/>
</dbReference>
<comment type="similarity">
    <text evidence="2">Belongs to the aldo/keto reductase family. Aldo/keto reductase 2 subfamily.</text>
</comment>
<dbReference type="Proteomes" id="UP000242875">
    <property type="component" value="Unassembled WGS sequence"/>
</dbReference>
<dbReference type="InterPro" id="IPR050523">
    <property type="entry name" value="AKR_Detox_Biosynth"/>
</dbReference>
<proteinExistence type="inferred from homology"/>
<accession>A0A261XUT0</accession>
<dbReference type="OrthoDB" id="37537at2759"/>
<gene>
    <name evidence="4" type="ORF">BZG36_05289</name>
</gene>
<keyword evidence="5" id="KW-1185">Reference proteome</keyword>
<reference evidence="4 5" key="1">
    <citation type="journal article" date="2017" name="Mycologia">
        <title>Bifiguratus adelaidae, gen. et sp. nov., a new member of Mucoromycotina in endophytic and soil-dwelling habitats.</title>
        <authorList>
            <person name="Torres-Cruz T.J."/>
            <person name="Billingsley Tobias T.L."/>
            <person name="Almatruk M."/>
            <person name="Hesse C."/>
            <person name="Kuske C.R."/>
            <person name="Desiro A."/>
            <person name="Benucci G.M."/>
            <person name="Bonito G."/>
            <person name="Stajich J.E."/>
            <person name="Dunlap C."/>
            <person name="Arnold A.E."/>
            <person name="Porras-Alfaro A."/>
        </authorList>
    </citation>
    <scope>NUCLEOTIDE SEQUENCE [LARGE SCALE GENOMIC DNA]</scope>
    <source>
        <strain evidence="4 5">AZ0501</strain>
    </source>
</reference>
<evidence type="ECO:0000259" key="3">
    <source>
        <dbReference type="Pfam" id="PF00248"/>
    </source>
</evidence>
<feature type="domain" description="NADP-dependent oxidoreductase" evidence="3">
    <location>
        <begin position="36"/>
        <end position="347"/>
    </location>
</feature>
<evidence type="ECO:0000256" key="2">
    <source>
        <dbReference type="ARBA" id="ARBA00038157"/>
    </source>
</evidence>
<protein>
    <recommendedName>
        <fullName evidence="3">NADP-dependent oxidoreductase domain-containing protein</fullName>
    </recommendedName>
</protein>
<keyword evidence="1" id="KW-0521">NADP</keyword>
<dbReference type="EMBL" id="MVBO01000188">
    <property type="protein sequence ID" value="OZJ02102.1"/>
    <property type="molecule type" value="Genomic_DNA"/>
</dbReference>
<comment type="caution">
    <text evidence="4">The sequence shown here is derived from an EMBL/GenBank/DDBJ whole genome shotgun (WGS) entry which is preliminary data.</text>
</comment>
<organism evidence="4 5">
    <name type="scientific">Bifiguratus adelaidae</name>
    <dbReference type="NCBI Taxonomy" id="1938954"/>
    <lineage>
        <taxon>Eukaryota</taxon>
        <taxon>Fungi</taxon>
        <taxon>Fungi incertae sedis</taxon>
        <taxon>Mucoromycota</taxon>
        <taxon>Mucoromycotina</taxon>
        <taxon>Endogonomycetes</taxon>
        <taxon>Endogonales</taxon>
        <taxon>Endogonales incertae sedis</taxon>
        <taxon>Bifiguratus</taxon>
    </lineage>
</organism>
<sequence length="396" mass="44032">MSSKVSIKGMPGVIPPKTSLGKYRVLGPRCGLHVSPLAFGAMSIGEAFQQFLGAVNKEQAFKLLDTYYEAGGNFIDTANAYQDEQSEQWLGEWMELRGNRDEMVLATKYTMNYKNYQLAQSEHGIGANYGGNHAKSLHISLRDSLKKVRTDYIDILYVHYWDYTTSVEEMMQSLDAVVKSGKVLYLGISDTPAWIVSKANQYARDHALTPFVIYQGLWNVMARDFEADIIPMCIEEGMALAPFGTAGSGRFKSKAVIEERQKNNELIRSFPGKGEGITPAEEKVSAALEKVAQEVGGSITSVAIAYCLQRTPYVFPIIGGRKIEHLLDNLKALEITLSDEQIQYLESQTPFNPPFPYNLIGEDPRRFGETTNYMVARSVNLGWVKHPSAIPASASK</sequence>
<dbReference type="Gene3D" id="3.20.20.100">
    <property type="entry name" value="NADP-dependent oxidoreductase domain"/>
    <property type="match status" value="1"/>
</dbReference>
<dbReference type="SUPFAM" id="SSF51430">
    <property type="entry name" value="NAD(P)-linked oxidoreductase"/>
    <property type="match status" value="1"/>
</dbReference>
<evidence type="ECO:0000313" key="4">
    <source>
        <dbReference type="EMBL" id="OZJ02102.1"/>
    </source>
</evidence>
<evidence type="ECO:0000256" key="1">
    <source>
        <dbReference type="ARBA" id="ARBA00022857"/>
    </source>
</evidence>
<dbReference type="AlphaFoldDB" id="A0A261XUT0"/>
<dbReference type="Pfam" id="PF00248">
    <property type="entry name" value="Aldo_ket_red"/>
    <property type="match status" value="1"/>
</dbReference>
<dbReference type="InterPro" id="IPR023210">
    <property type="entry name" value="NADP_OxRdtase_dom"/>
</dbReference>
<name>A0A261XUT0_9FUNG</name>
<evidence type="ECO:0000313" key="5">
    <source>
        <dbReference type="Proteomes" id="UP000242875"/>
    </source>
</evidence>
<dbReference type="InterPro" id="IPR036812">
    <property type="entry name" value="NAD(P)_OxRdtase_dom_sf"/>
</dbReference>